<sequence>MLLILKPLSLVLFAIGKAVHAKALALTFYVFALIHVAVFENGFAFAMRLTAFEFARVHRAVFERVAANLHLARKAFGDFPEEAAIVLSLNRCV</sequence>
<organism evidence="2">
    <name type="scientific">bioreactor metagenome</name>
    <dbReference type="NCBI Taxonomy" id="1076179"/>
    <lineage>
        <taxon>unclassified sequences</taxon>
        <taxon>metagenomes</taxon>
        <taxon>ecological metagenomes</taxon>
    </lineage>
</organism>
<keyword evidence="1" id="KW-1133">Transmembrane helix</keyword>
<keyword evidence="1" id="KW-0812">Transmembrane</keyword>
<dbReference type="AlphaFoldDB" id="A0A645I9Q1"/>
<name>A0A645I9Q1_9ZZZZ</name>
<evidence type="ECO:0000313" key="2">
    <source>
        <dbReference type="EMBL" id="MPN47149.1"/>
    </source>
</evidence>
<accession>A0A645I9Q1</accession>
<evidence type="ECO:0000256" key="1">
    <source>
        <dbReference type="SAM" id="Phobius"/>
    </source>
</evidence>
<proteinExistence type="predicted"/>
<protein>
    <submittedName>
        <fullName evidence="2">Uncharacterized protein</fullName>
    </submittedName>
</protein>
<comment type="caution">
    <text evidence="2">The sequence shown here is derived from an EMBL/GenBank/DDBJ whole genome shotgun (WGS) entry which is preliminary data.</text>
</comment>
<reference evidence="2" key="1">
    <citation type="submission" date="2019-08" db="EMBL/GenBank/DDBJ databases">
        <authorList>
            <person name="Kucharzyk K."/>
            <person name="Murdoch R.W."/>
            <person name="Higgins S."/>
            <person name="Loffler F."/>
        </authorList>
    </citation>
    <scope>NUCLEOTIDE SEQUENCE</scope>
</reference>
<keyword evidence="1" id="KW-0472">Membrane</keyword>
<gene>
    <name evidence="2" type="ORF">SDC9_194749</name>
</gene>
<feature type="transmembrane region" description="Helical" evidence="1">
    <location>
        <begin position="28"/>
        <end position="49"/>
    </location>
</feature>
<dbReference type="EMBL" id="VSSQ01108434">
    <property type="protein sequence ID" value="MPN47149.1"/>
    <property type="molecule type" value="Genomic_DNA"/>
</dbReference>